<accession>A0A2I7N7J1</accession>
<dbReference type="InterPro" id="IPR003593">
    <property type="entry name" value="AAA+_ATPase"/>
</dbReference>
<keyword evidence="2" id="KW-0472">Membrane</keyword>
<keyword evidence="1" id="KW-0813">Transport</keyword>
<keyword evidence="4 6" id="KW-0067">ATP-binding</keyword>
<evidence type="ECO:0000256" key="2">
    <source>
        <dbReference type="ARBA" id="ARBA00022475"/>
    </source>
</evidence>
<dbReference type="AlphaFoldDB" id="A0A2I7N7J1"/>
<proteinExistence type="predicted"/>
<dbReference type="SUPFAM" id="SSF52540">
    <property type="entry name" value="P-loop containing nucleoside triphosphate hydrolases"/>
    <property type="match status" value="1"/>
</dbReference>
<evidence type="ECO:0000256" key="4">
    <source>
        <dbReference type="ARBA" id="ARBA00022840"/>
    </source>
</evidence>
<evidence type="ECO:0000256" key="1">
    <source>
        <dbReference type="ARBA" id="ARBA00022448"/>
    </source>
</evidence>
<evidence type="ECO:0000259" key="5">
    <source>
        <dbReference type="PROSITE" id="PS50893"/>
    </source>
</evidence>
<dbReference type="GO" id="GO:0005524">
    <property type="term" value="F:ATP binding"/>
    <property type="evidence" value="ECO:0007669"/>
    <property type="project" value="UniProtKB-KW"/>
</dbReference>
<gene>
    <name evidence="6" type="ORF">CUN60_09045</name>
</gene>
<feature type="domain" description="ABC transporter" evidence="5">
    <location>
        <begin position="16"/>
        <end position="244"/>
    </location>
</feature>
<name>A0A2I7N7J1_9NEIS</name>
<dbReference type="PANTHER" id="PTHR43582:SF2">
    <property type="entry name" value="LINEARMYCIN RESISTANCE ATP-BINDING PROTEIN LNRL"/>
    <property type="match status" value="1"/>
</dbReference>
<keyword evidence="2" id="KW-1003">Cell membrane</keyword>
<dbReference type="InterPro" id="IPR003439">
    <property type="entry name" value="ABC_transporter-like_ATP-bd"/>
</dbReference>
<sequence length="311" mass="34618">MTHPLLYPGKNKLYALEINKVSKIYKNKFQALHEVDFQVKQGDFIGLLGVNGAGKTTLISSIAGINRFDGEIKVMGHDVLSDVVAAKSKLGVVPQEIAFDPFLTVYQTLQFQSGLYGVKNNKRWLDEILAGMHLDDKAHANTRSLSGGMKRRLMVAQALVHKPPVIILDEPTAGVDVEIRKNLWEFISKLHHEGHTILLTTHYLEEVEKLCNQIVMIDKGKIIAKSSKNELIAQSSDLPVTFEIETNEGQIAGSLAQLVIGKEANKSILSVRNNDDILMILTELNKAGIKVDNMNINKPKLEDIFLKYLGR</sequence>
<dbReference type="Pfam" id="PF13732">
    <property type="entry name" value="DrrA1-3_C"/>
    <property type="match status" value="1"/>
</dbReference>
<dbReference type="InterPro" id="IPR027417">
    <property type="entry name" value="P-loop_NTPase"/>
</dbReference>
<dbReference type="Pfam" id="PF00005">
    <property type="entry name" value="ABC_tran"/>
    <property type="match status" value="1"/>
</dbReference>
<dbReference type="SMART" id="SM00382">
    <property type="entry name" value="AAA"/>
    <property type="match status" value="1"/>
</dbReference>
<dbReference type="PROSITE" id="PS50893">
    <property type="entry name" value="ABC_TRANSPORTER_2"/>
    <property type="match status" value="1"/>
</dbReference>
<keyword evidence="3" id="KW-0547">Nucleotide-binding</keyword>
<dbReference type="PANTHER" id="PTHR43582">
    <property type="entry name" value="LINEARMYCIN RESISTANCE ATP-BINDING PROTEIN LNRL"/>
    <property type="match status" value="1"/>
</dbReference>
<dbReference type="OrthoDB" id="9804819at2"/>
<dbReference type="Gene3D" id="3.40.50.300">
    <property type="entry name" value="P-loop containing nucleotide triphosphate hydrolases"/>
    <property type="match status" value="1"/>
</dbReference>
<protein>
    <submittedName>
        <fullName evidence="6">ABC transporter ATP-binding protein</fullName>
    </submittedName>
</protein>
<dbReference type="KEGG" id="nba:CUN60_09045"/>
<dbReference type="InterPro" id="IPR017871">
    <property type="entry name" value="ABC_transporter-like_CS"/>
</dbReference>
<dbReference type="PROSITE" id="PS00211">
    <property type="entry name" value="ABC_TRANSPORTER_1"/>
    <property type="match status" value="1"/>
</dbReference>
<evidence type="ECO:0000256" key="3">
    <source>
        <dbReference type="ARBA" id="ARBA00022741"/>
    </source>
</evidence>
<keyword evidence="7" id="KW-1185">Reference proteome</keyword>
<dbReference type="InterPro" id="IPR025302">
    <property type="entry name" value="DrrA1/2-like_C"/>
</dbReference>
<organism evidence="6 7">
    <name type="scientific">Aquella oligotrophica</name>
    <dbReference type="NCBI Taxonomy" id="2067065"/>
    <lineage>
        <taxon>Bacteria</taxon>
        <taxon>Pseudomonadati</taxon>
        <taxon>Pseudomonadota</taxon>
        <taxon>Betaproteobacteria</taxon>
        <taxon>Neisseriales</taxon>
        <taxon>Neisseriaceae</taxon>
        <taxon>Aquella</taxon>
    </lineage>
</organism>
<dbReference type="EMBL" id="CP024847">
    <property type="protein sequence ID" value="AUR52436.1"/>
    <property type="molecule type" value="Genomic_DNA"/>
</dbReference>
<reference evidence="7" key="1">
    <citation type="submission" date="2017-11" db="EMBL/GenBank/DDBJ databases">
        <authorList>
            <person name="Chan K.G."/>
            <person name="Lee L.S."/>
        </authorList>
    </citation>
    <scope>NUCLEOTIDE SEQUENCE [LARGE SCALE GENOMIC DNA]</scope>
    <source>
        <strain evidence="7">DSM 100970</strain>
    </source>
</reference>
<evidence type="ECO:0000313" key="7">
    <source>
        <dbReference type="Proteomes" id="UP000236655"/>
    </source>
</evidence>
<evidence type="ECO:0000313" key="6">
    <source>
        <dbReference type="EMBL" id="AUR52436.1"/>
    </source>
</evidence>
<dbReference type="Proteomes" id="UP000236655">
    <property type="component" value="Chromosome"/>
</dbReference>
<dbReference type="GO" id="GO:0016887">
    <property type="term" value="F:ATP hydrolysis activity"/>
    <property type="evidence" value="ECO:0007669"/>
    <property type="project" value="InterPro"/>
</dbReference>